<dbReference type="RefSeq" id="XP_056759068.1">
    <property type="nucleotide sequence ID" value="XM_056894073.1"/>
</dbReference>
<organism evidence="1 2">
    <name type="scientific">Penicillium hordei</name>
    <dbReference type="NCBI Taxonomy" id="40994"/>
    <lineage>
        <taxon>Eukaryota</taxon>
        <taxon>Fungi</taxon>
        <taxon>Dikarya</taxon>
        <taxon>Ascomycota</taxon>
        <taxon>Pezizomycotina</taxon>
        <taxon>Eurotiomycetes</taxon>
        <taxon>Eurotiomycetidae</taxon>
        <taxon>Eurotiales</taxon>
        <taxon>Aspergillaceae</taxon>
        <taxon>Penicillium</taxon>
    </lineage>
</organism>
<dbReference type="Proteomes" id="UP001213799">
    <property type="component" value="Unassembled WGS sequence"/>
</dbReference>
<reference evidence="1" key="1">
    <citation type="journal article" date="2023" name="IMA Fungus">
        <title>Comparative genomic study of the Penicillium genus elucidates a diverse pangenome and 15 lateral gene transfer events.</title>
        <authorList>
            <person name="Petersen C."/>
            <person name="Sorensen T."/>
            <person name="Nielsen M.R."/>
            <person name="Sondergaard T.E."/>
            <person name="Sorensen J.L."/>
            <person name="Fitzpatrick D.A."/>
            <person name="Frisvad J.C."/>
            <person name="Nielsen K.L."/>
        </authorList>
    </citation>
    <scope>NUCLEOTIDE SEQUENCE</scope>
    <source>
        <strain evidence="1">IBT 12815</strain>
    </source>
</reference>
<sequence>MCGKKWWENHNLESEVGMIPVYAMPYWAKTHAKTAQVKPLHRPFDCRSLKPDVGGIENKICAR</sequence>
<proteinExistence type="predicted"/>
<keyword evidence="2" id="KW-1185">Reference proteome</keyword>
<comment type="caution">
    <text evidence="1">The sequence shown here is derived from an EMBL/GenBank/DDBJ whole genome shotgun (WGS) entry which is preliminary data.</text>
</comment>
<evidence type="ECO:0000313" key="1">
    <source>
        <dbReference type="EMBL" id="KAJ5617901.1"/>
    </source>
</evidence>
<dbReference type="EMBL" id="JAQJAE010000001">
    <property type="protein sequence ID" value="KAJ5617901.1"/>
    <property type="molecule type" value="Genomic_DNA"/>
</dbReference>
<reference evidence="1" key="2">
    <citation type="submission" date="2023-01" db="EMBL/GenBank/DDBJ databases">
        <authorList>
            <person name="Petersen C."/>
        </authorList>
    </citation>
    <scope>NUCLEOTIDE SEQUENCE</scope>
    <source>
        <strain evidence="1">IBT 12815</strain>
    </source>
</reference>
<accession>A0AAD6EJ25</accession>
<name>A0AAD6EJ25_9EURO</name>
<evidence type="ECO:0000313" key="2">
    <source>
        <dbReference type="Proteomes" id="UP001213799"/>
    </source>
</evidence>
<dbReference type="AlphaFoldDB" id="A0AAD6EJ25"/>
<protein>
    <submittedName>
        <fullName evidence="1">Uncharacterized protein</fullName>
    </submittedName>
</protein>
<dbReference type="GeneID" id="81584315"/>
<gene>
    <name evidence="1" type="ORF">N7537_003015</name>
</gene>